<feature type="compositionally biased region" description="Acidic residues" evidence="1">
    <location>
        <begin position="60"/>
        <end position="70"/>
    </location>
</feature>
<dbReference type="SUPFAM" id="SSF54928">
    <property type="entry name" value="RNA-binding domain, RBD"/>
    <property type="match status" value="1"/>
</dbReference>
<dbReference type="Proteomes" id="UP000777482">
    <property type="component" value="Unassembled WGS sequence"/>
</dbReference>
<feature type="region of interest" description="Disordered" evidence="1">
    <location>
        <begin position="505"/>
        <end position="557"/>
    </location>
</feature>
<feature type="region of interest" description="Disordered" evidence="1">
    <location>
        <begin position="121"/>
        <end position="193"/>
    </location>
</feature>
<dbReference type="OrthoDB" id="6103986at2759"/>
<feature type="region of interest" description="Disordered" evidence="1">
    <location>
        <begin position="316"/>
        <end position="391"/>
    </location>
</feature>
<feature type="compositionally biased region" description="Pro residues" evidence="1">
    <location>
        <begin position="423"/>
        <end position="439"/>
    </location>
</feature>
<evidence type="ECO:0000256" key="1">
    <source>
        <dbReference type="SAM" id="MobiDB-lite"/>
    </source>
</evidence>
<feature type="region of interest" description="Disordered" evidence="1">
    <location>
        <begin position="94"/>
        <end position="113"/>
    </location>
</feature>
<evidence type="ECO:0000313" key="4">
    <source>
        <dbReference type="Proteomes" id="UP000777482"/>
    </source>
</evidence>
<name>A0A9P7B631_RHOMI</name>
<feature type="compositionally biased region" description="Low complexity" evidence="1">
    <location>
        <begin position="815"/>
        <end position="834"/>
    </location>
</feature>
<dbReference type="InterPro" id="IPR035979">
    <property type="entry name" value="RBD_domain_sf"/>
</dbReference>
<comment type="caution">
    <text evidence="3">The sequence shown here is derived from an EMBL/GenBank/DDBJ whole genome shotgun (WGS) entry which is preliminary data.</text>
</comment>
<dbReference type="InterPro" id="IPR007275">
    <property type="entry name" value="YTH_domain"/>
</dbReference>
<evidence type="ECO:0000259" key="2">
    <source>
        <dbReference type="PROSITE" id="PS50882"/>
    </source>
</evidence>
<sequence>MSAPYGYDRERRGGGLVGAGDVGSAADPTRTGLPGPRQLDRSIHGGMELAMEQNLRLDSTDSEFGGDDGSIEPGSPVPGGAHPIPTRPGLARVQSSFTSYSSRSPASRTTSVTSLYDSLGSSAARTNSAESVPRQSTLKTQMIPPGRTPHRVAAPEDLPGRPRPPRSASSSSDAYYLPGAPSYPPAEPLRRPGFPGSSYSAHPLLETSYGQGGYLPAPNNPVHWGGPGYESTPYPPPPQYYHVHPVAAQAPVRPTYVLGYPAPSGGYPTGLVATSDGHYVQLVAPQPYGVPVPPPPQQVYSQQPVYPQELHRHPAQYPAQYPRPPYPDGPYAPSAPQRRPSGHAGSDASSPSSYQPGYHLPNLSPHILDPHFASPPSTETSPGTGPVSPFETTQTQVAYPISAGRSISSDRISLDRQRIPSGGHPPPHGGPFLSPPPSVHEPGPAVDPAFALPQSPLVVTSVPSELLVEDAQQIGPSPMDSRYATRSGYPSSTIAPPPVVASGLMPPPPPIGMAEMGSSSGLPLPPPPPPPSSTARHGWVPPRVGGGRSRKDLPRPPTHSLHALWVGNVPSDASHAELWQFFQTRPTPAECGMVPTPGDEAADLDSNGVESIHLITRSNCAFVNYITNLHLHHSIAVTNGVTLRPDDARAKPLVCRVRKAEDDSKSGVGAQRLGGLHTAFVRAQQLKMQQEQRALREKSPPPALEISVSLDKGLSDKRRKSTVSLNSSSASIGSASTTSSFLARHFERRYFILKSHDISELQKSVETGMWATQPHNEQAYKTARSVYLLFGANGAGSWFGYARMAGPIGNGGGTSSSHSTRSLGSSAGGRSATSVEHRLTYPDTTIMEENENGTSSSEATPPVPPHVFSPSENRWLDVSPTGITPTTTATATPSSAGVEVSGGSAPATLAAVPASVRRAISQEQERVALETAERLHLPPDVADQARKSVTYDPQMREREPSPPVSPEQPSIKVENIDETLPPETPSPGEDAFVNAAEARNARLEKIETARDRASSVSTEKKSNATVRTEGGSTPFAIEWIQVRTLPFVRTRHIRNSFNGNREVKISRDGTEIEPAAGELVLNEFWRREPGSRTEIPLRPSSPQPIWNGGSGHHHPSSSRESETDEDKTPPGHGKAGGGGAGASNRASEPPLRSPAMVSPSPNEGRNETI</sequence>
<feature type="region of interest" description="Disordered" evidence="1">
    <location>
        <begin position="1"/>
        <end position="89"/>
    </location>
</feature>
<dbReference type="GO" id="GO:0005654">
    <property type="term" value="C:nucleoplasm"/>
    <property type="evidence" value="ECO:0007669"/>
    <property type="project" value="TreeGrafter"/>
</dbReference>
<feature type="compositionally biased region" description="Low complexity" evidence="1">
    <location>
        <begin position="374"/>
        <end position="389"/>
    </location>
</feature>
<dbReference type="AlphaFoldDB" id="A0A9P7B631"/>
<dbReference type="GO" id="GO:0000398">
    <property type="term" value="P:mRNA splicing, via spliceosome"/>
    <property type="evidence" value="ECO:0007669"/>
    <property type="project" value="TreeGrafter"/>
</dbReference>
<dbReference type="GO" id="GO:0003729">
    <property type="term" value="F:mRNA binding"/>
    <property type="evidence" value="ECO:0007669"/>
    <property type="project" value="TreeGrafter"/>
</dbReference>
<dbReference type="PROSITE" id="PS50882">
    <property type="entry name" value="YTH"/>
    <property type="match status" value="2"/>
</dbReference>
<organism evidence="3 4">
    <name type="scientific">Rhodotorula mucilaginosa</name>
    <name type="common">Yeast</name>
    <name type="synonym">Rhodotorula rubra</name>
    <dbReference type="NCBI Taxonomy" id="5537"/>
    <lineage>
        <taxon>Eukaryota</taxon>
        <taxon>Fungi</taxon>
        <taxon>Dikarya</taxon>
        <taxon>Basidiomycota</taxon>
        <taxon>Pucciniomycotina</taxon>
        <taxon>Microbotryomycetes</taxon>
        <taxon>Sporidiobolales</taxon>
        <taxon>Sporidiobolaceae</taxon>
        <taxon>Rhodotorula</taxon>
    </lineage>
</organism>
<dbReference type="GO" id="GO:0000381">
    <property type="term" value="P:regulation of alternative mRNA splicing, via spliceosome"/>
    <property type="evidence" value="ECO:0007669"/>
    <property type="project" value="TreeGrafter"/>
</dbReference>
<feature type="region of interest" description="Disordered" evidence="1">
    <location>
        <begin position="1009"/>
        <end position="1029"/>
    </location>
</feature>
<accession>A0A9P7B631</accession>
<feature type="region of interest" description="Disordered" evidence="1">
    <location>
        <begin position="811"/>
        <end position="902"/>
    </location>
</feature>
<proteinExistence type="predicted"/>
<dbReference type="EMBL" id="PUHQ01000041">
    <property type="protein sequence ID" value="KAG0660787.1"/>
    <property type="molecule type" value="Genomic_DNA"/>
</dbReference>
<dbReference type="GO" id="GO:1990247">
    <property type="term" value="F:N6-methyladenosine-containing RNA reader activity"/>
    <property type="evidence" value="ECO:0007669"/>
    <property type="project" value="TreeGrafter"/>
</dbReference>
<feature type="domain" description="YTH" evidence="2">
    <location>
        <begin position="748"/>
        <end position="876"/>
    </location>
</feature>
<feature type="compositionally biased region" description="Pro residues" evidence="1">
    <location>
        <begin position="523"/>
        <end position="532"/>
    </location>
</feature>
<dbReference type="PANTHER" id="PTHR12357">
    <property type="entry name" value="YTH YT521-B HOMOLOGY DOMAIN-CONTAINING"/>
    <property type="match status" value="1"/>
</dbReference>
<gene>
    <name evidence="3" type="ORF">C6P46_004471</name>
</gene>
<feature type="region of interest" description="Disordered" evidence="1">
    <location>
        <begin position="416"/>
        <end position="441"/>
    </location>
</feature>
<feature type="domain" description="YTH" evidence="2">
    <location>
        <begin position="932"/>
        <end position="1084"/>
    </location>
</feature>
<feature type="region of interest" description="Disordered" evidence="1">
    <location>
        <begin position="1091"/>
        <end position="1169"/>
    </location>
</feature>
<feature type="compositionally biased region" description="Basic and acidic residues" evidence="1">
    <location>
        <begin position="1117"/>
        <end position="1129"/>
    </location>
</feature>
<keyword evidence="4" id="KW-1185">Reference proteome</keyword>
<feature type="region of interest" description="Disordered" evidence="1">
    <location>
        <begin position="951"/>
        <end position="971"/>
    </location>
</feature>
<evidence type="ECO:0000313" key="3">
    <source>
        <dbReference type="EMBL" id="KAG0660787.1"/>
    </source>
</evidence>
<dbReference type="Pfam" id="PF04146">
    <property type="entry name" value="YTH"/>
    <property type="match status" value="1"/>
</dbReference>
<reference evidence="3 4" key="1">
    <citation type="submission" date="2020-11" db="EMBL/GenBank/DDBJ databases">
        <title>Kefir isolates.</title>
        <authorList>
            <person name="Marcisauskas S."/>
            <person name="Kim Y."/>
            <person name="Blasche S."/>
        </authorList>
    </citation>
    <scope>NUCLEOTIDE SEQUENCE [LARGE SCALE GENOMIC DNA]</scope>
    <source>
        <strain evidence="3 4">KR</strain>
    </source>
</reference>
<feature type="compositionally biased region" description="Pro residues" evidence="1">
    <location>
        <begin position="321"/>
        <end position="330"/>
    </location>
</feature>
<dbReference type="InterPro" id="IPR045168">
    <property type="entry name" value="YTH_prot"/>
</dbReference>
<feature type="compositionally biased region" description="Basic and acidic residues" evidence="1">
    <location>
        <begin position="1009"/>
        <end position="1022"/>
    </location>
</feature>
<protein>
    <recommendedName>
        <fullName evidence="2">YTH domain-containing protein</fullName>
    </recommendedName>
</protein>
<dbReference type="PANTHER" id="PTHR12357:SF3">
    <property type="entry name" value="YTH DOMAIN-CONTAINING PROTEIN 1"/>
    <property type="match status" value="1"/>
</dbReference>
<feature type="compositionally biased region" description="Polar residues" evidence="1">
    <location>
        <begin position="121"/>
        <end position="140"/>
    </location>
</feature>
<dbReference type="CDD" id="cd21134">
    <property type="entry name" value="YTH"/>
    <property type="match status" value="2"/>
</dbReference>
<feature type="compositionally biased region" description="Low complexity" evidence="1">
    <location>
        <begin position="879"/>
        <end position="902"/>
    </location>
</feature>
<dbReference type="Gene3D" id="3.10.590.10">
    <property type="entry name" value="ph1033 like domains"/>
    <property type="match status" value="2"/>
</dbReference>